<sequence>MSQSEQDKNQKQNRVQGLRYLKKKKTRPSLLKYRTRWNKEKLNFIISVPLIVAHNPINDVIIRPNISIILSVIGKGFYSCCSKRLFYNVASLFYYNYYIE</sequence>
<evidence type="ECO:0000313" key="2">
    <source>
        <dbReference type="Proteomes" id="UP000838308"/>
    </source>
</evidence>
<proteinExistence type="predicted"/>
<dbReference type="RefSeq" id="WP_248737758.1">
    <property type="nucleotide sequence ID" value="NZ_CALBWS010000052.1"/>
</dbReference>
<comment type="caution">
    <text evidence="1">The sequence shown here is derived from an EMBL/GenBank/DDBJ whole genome shotgun (WGS) entry which is preliminary data.</text>
</comment>
<name>A0ABN8KYW7_9BACI</name>
<evidence type="ECO:0000313" key="1">
    <source>
        <dbReference type="EMBL" id="CAH2717548.1"/>
    </source>
</evidence>
<reference evidence="1" key="1">
    <citation type="submission" date="2022-04" db="EMBL/GenBank/DDBJ databases">
        <authorList>
            <person name="Criscuolo A."/>
        </authorList>
    </citation>
    <scope>NUCLEOTIDE SEQUENCE</scope>
    <source>
        <strain evidence="1">CIP111895</strain>
    </source>
</reference>
<gene>
    <name evidence="1" type="ORF">BACCIP111895_04762</name>
</gene>
<protein>
    <submittedName>
        <fullName evidence="1">Uncharacterized protein</fullName>
    </submittedName>
</protein>
<accession>A0ABN8KYW7</accession>
<dbReference type="EMBL" id="CALBWS010000052">
    <property type="protein sequence ID" value="CAH2717548.1"/>
    <property type="molecule type" value="Genomic_DNA"/>
</dbReference>
<dbReference type="Proteomes" id="UP000838308">
    <property type="component" value="Unassembled WGS sequence"/>
</dbReference>
<keyword evidence="2" id="KW-1185">Reference proteome</keyword>
<organism evidence="1 2">
    <name type="scientific">Neobacillus rhizosphaerae</name>
    <dbReference type="NCBI Taxonomy" id="2880965"/>
    <lineage>
        <taxon>Bacteria</taxon>
        <taxon>Bacillati</taxon>
        <taxon>Bacillota</taxon>
        <taxon>Bacilli</taxon>
        <taxon>Bacillales</taxon>
        <taxon>Bacillaceae</taxon>
        <taxon>Neobacillus</taxon>
    </lineage>
</organism>